<sequence length="96" mass="11004">MGGHLPLHTPAITFPSTGSTTCCTILYNIVQYYIASIVRYRTILYNIFVLLETGARKRAAVGKDNWTPYRAYLRSDLRTSPPLKRRKPPQFGLRRC</sequence>
<dbReference type="Proteomes" id="UP000499080">
    <property type="component" value="Unassembled WGS sequence"/>
</dbReference>
<reference evidence="1 2" key="1">
    <citation type="journal article" date="2019" name="Sci. Rep.">
        <title>Orb-weaving spider Araneus ventricosus genome elucidates the spidroin gene catalogue.</title>
        <authorList>
            <person name="Kono N."/>
            <person name="Nakamura H."/>
            <person name="Ohtoshi R."/>
            <person name="Moran D.A.P."/>
            <person name="Shinohara A."/>
            <person name="Yoshida Y."/>
            <person name="Fujiwara M."/>
            <person name="Mori M."/>
            <person name="Tomita M."/>
            <person name="Arakawa K."/>
        </authorList>
    </citation>
    <scope>NUCLEOTIDE SEQUENCE [LARGE SCALE GENOMIC DNA]</scope>
</reference>
<organism evidence="1 2">
    <name type="scientific">Araneus ventricosus</name>
    <name type="common">Orbweaver spider</name>
    <name type="synonym">Epeira ventricosa</name>
    <dbReference type="NCBI Taxonomy" id="182803"/>
    <lineage>
        <taxon>Eukaryota</taxon>
        <taxon>Metazoa</taxon>
        <taxon>Ecdysozoa</taxon>
        <taxon>Arthropoda</taxon>
        <taxon>Chelicerata</taxon>
        <taxon>Arachnida</taxon>
        <taxon>Araneae</taxon>
        <taxon>Araneomorphae</taxon>
        <taxon>Entelegynae</taxon>
        <taxon>Araneoidea</taxon>
        <taxon>Araneidae</taxon>
        <taxon>Araneus</taxon>
    </lineage>
</organism>
<evidence type="ECO:0000313" key="1">
    <source>
        <dbReference type="EMBL" id="GBL93970.1"/>
    </source>
</evidence>
<accession>A0A4Y2BP37</accession>
<protein>
    <submittedName>
        <fullName evidence="1">Uncharacterized protein</fullName>
    </submittedName>
</protein>
<keyword evidence="2" id="KW-1185">Reference proteome</keyword>
<proteinExistence type="predicted"/>
<dbReference type="EMBL" id="BGPR01236304">
    <property type="protein sequence ID" value="GBL93970.1"/>
    <property type="molecule type" value="Genomic_DNA"/>
</dbReference>
<comment type="caution">
    <text evidence="1">The sequence shown here is derived from an EMBL/GenBank/DDBJ whole genome shotgun (WGS) entry which is preliminary data.</text>
</comment>
<dbReference type="AlphaFoldDB" id="A0A4Y2BP37"/>
<evidence type="ECO:0000313" key="2">
    <source>
        <dbReference type="Proteomes" id="UP000499080"/>
    </source>
</evidence>
<gene>
    <name evidence="1" type="ORF">AVEN_206922_1</name>
</gene>
<name>A0A4Y2BP37_ARAVE</name>